<dbReference type="PROSITE" id="PS00211">
    <property type="entry name" value="ABC_TRANSPORTER_1"/>
    <property type="match status" value="1"/>
</dbReference>
<dbReference type="RefSeq" id="WP_093373514.1">
    <property type="nucleotide sequence ID" value="NZ_FOQA01000011.1"/>
</dbReference>
<dbReference type="EMBL" id="FOQA01000011">
    <property type="protein sequence ID" value="SFI29778.1"/>
    <property type="molecule type" value="Genomic_DNA"/>
</dbReference>
<dbReference type="PANTHER" id="PTHR42939:SF1">
    <property type="entry name" value="ABC TRANSPORTER ATP-BINDING PROTEIN ALBC-RELATED"/>
    <property type="match status" value="1"/>
</dbReference>
<evidence type="ECO:0000256" key="2">
    <source>
        <dbReference type="ARBA" id="ARBA00022741"/>
    </source>
</evidence>
<dbReference type="AlphaFoldDB" id="A0A1I3H1R4"/>
<evidence type="ECO:0000256" key="3">
    <source>
        <dbReference type="ARBA" id="ARBA00022840"/>
    </source>
</evidence>
<feature type="domain" description="ABC transporter" evidence="4">
    <location>
        <begin position="3"/>
        <end position="225"/>
    </location>
</feature>
<keyword evidence="1" id="KW-0813">Transport</keyword>
<dbReference type="Gene3D" id="3.40.50.300">
    <property type="entry name" value="P-loop containing nucleotide triphosphate hydrolases"/>
    <property type="match status" value="1"/>
</dbReference>
<name>A0A1I3H1R4_9FIRM</name>
<dbReference type="InterPro" id="IPR017871">
    <property type="entry name" value="ABC_transporter-like_CS"/>
</dbReference>
<dbReference type="PANTHER" id="PTHR42939">
    <property type="entry name" value="ABC TRANSPORTER ATP-BINDING PROTEIN ALBC-RELATED"/>
    <property type="match status" value="1"/>
</dbReference>
<accession>A0A1I3H1R4</accession>
<dbReference type="STRING" id="69895.SAMN05192551_11127"/>
<evidence type="ECO:0000313" key="5">
    <source>
        <dbReference type="EMBL" id="SFI29778.1"/>
    </source>
</evidence>
<evidence type="ECO:0000313" key="6">
    <source>
        <dbReference type="Proteomes" id="UP000199287"/>
    </source>
</evidence>
<organism evidence="5 6">
    <name type="scientific">Tindallia magadiensis</name>
    <dbReference type="NCBI Taxonomy" id="69895"/>
    <lineage>
        <taxon>Bacteria</taxon>
        <taxon>Bacillati</taxon>
        <taxon>Bacillota</taxon>
        <taxon>Clostridia</taxon>
        <taxon>Peptostreptococcales</taxon>
        <taxon>Tindalliaceae</taxon>
        <taxon>Tindallia</taxon>
    </lineage>
</organism>
<dbReference type="SUPFAM" id="SSF52540">
    <property type="entry name" value="P-loop containing nucleoside triphosphate hydrolases"/>
    <property type="match status" value="1"/>
</dbReference>
<dbReference type="InterPro" id="IPR003593">
    <property type="entry name" value="AAA+_ATPase"/>
</dbReference>
<dbReference type="InterPro" id="IPR027417">
    <property type="entry name" value="P-loop_NTPase"/>
</dbReference>
<keyword evidence="3" id="KW-0067">ATP-binding</keyword>
<dbReference type="PROSITE" id="PS50893">
    <property type="entry name" value="ABC_TRANSPORTER_2"/>
    <property type="match status" value="1"/>
</dbReference>
<dbReference type="GO" id="GO:0016887">
    <property type="term" value="F:ATP hydrolysis activity"/>
    <property type="evidence" value="ECO:0007669"/>
    <property type="project" value="InterPro"/>
</dbReference>
<dbReference type="Proteomes" id="UP000199287">
    <property type="component" value="Unassembled WGS sequence"/>
</dbReference>
<dbReference type="OrthoDB" id="9775135at2"/>
<protein>
    <submittedName>
        <fullName evidence="5">ABC-type multidrug transport system, ATPase component</fullName>
    </submittedName>
</protein>
<dbReference type="CDD" id="cd03230">
    <property type="entry name" value="ABC_DR_subfamily_A"/>
    <property type="match status" value="1"/>
</dbReference>
<keyword evidence="2" id="KW-0547">Nucleotide-binding</keyword>
<dbReference type="GO" id="GO:0005524">
    <property type="term" value="F:ATP binding"/>
    <property type="evidence" value="ECO:0007669"/>
    <property type="project" value="UniProtKB-KW"/>
</dbReference>
<dbReference type="SMART" id="SM00382">
    <property type="entry name" value="AAA"/>
    <property type="match status" value="1"/>
</dbReference>
<proteinExistence type="predicted"/>
<reference evidence="6" key="1">
    <citation type="submission" date="2016-10" db="EMBL/GenBank/DDBJ databases">
        <authorList>
            <person name="Varghese N."/>
            <person name="Submissions S."/>
        </authorList>
    </citation>
    <scope>NUCLEOTIDE SEQUENCE [LARGE SCALE GENOMIC DNA]</scope>
    <source>
        <strain evidence="6">Z-7934</strain>
    </source>
</reference>
<dbReference type="InterPro" id="IPR003439">
    <property type="entry name" value="ABC_transporter-like_ATP-bd"/>
</dbReference>
<evidence type="ECO:0000259" key="4">
    <source>
        <dbReference type="PROSITE" id="PS50893"/>
    </source>
</evidence>
<keyword evidence="6" id="KW-1185">Reference proteome</keyword>
<dbReference type="InterPro" id="IPR051782">
    <property type="entry name" value="ABC_Transporter_VariousFunc"/>
</dbReference>
<dbReference type="Pfam" id="PF00005">
    <property type="entry name" value="ABC_tran"/>
    <property type="match status" value="1"/>
</dbReference>
<sequence>MHLEIEELSKDYGDLLAIDHFSSRWKDDEIIGLVGPNGAGKSTLFKIVAGFLEPNQGKIRLNGEKVSLGSVAYVPEFPDLFPVLSVWEHFKFISLAYSIKNWEQEAQEYLEAFQLTDKKNSLAGELSKGMKQKVMIAISLLRKPSVLLMDEPFSGLDPLSSRELQHRIQGLKSPDRIVLVSSHNLNTIQSICHRVLIMNHGVLVRDQEMNAILNEIKQKGFETLEDFFLEVTTLGSP</sequence>
<gene>
    <name evidence="5" type="ORF">SAMN05192551_11127</name>
</gene>
<evidence type="ECO:0000256" key="1">
    <source>
        <dbReference type="ARBA" id="ARBA00022448"/>
    </source>
</evidence>